<evidence type="ECO:0000313" key="2">
    <source>
        <dbReference type="EMBL" id="MBW0552574.1"/>
    </source>
</evidence>
<organism evidence="2 3">
    <name type="scientific">Austropuccinia psidii MF-1</name>
    <dbReference type="NCBI Taxonomy" id="1389203"/>
    <lineage>
        <taxon>Eukaryota</taxon>
        <taxon>Fungi</taxon>
        <taxon>Dikarya</taxon>
        <taxon>Basidiomycota</taxon>
        <taxon>Pucciniomycotina</taxon>
        <taxon>Pucciniomycetes</taxon>
        <taxon>Pucciniales</taxon>
        <taxon>Sphaerophragmiaceae</taxon>
        <taxon>Austropuccinia</taxon>
    </lineage>
</organism>
<dbReference type="Proteomes" id="UP000765509">
    <property type="component" value="Unassembled WGS sequence"/>
</dbReference>
<sequence>MEKYSPYKGNSLIKKQPFVFDNKGKRKEKMAKVTKKKNFCHNWRSTDSYAKSFPKAKQKIYAIEKVQEDEILAEDSESDSIGDSIRVTSDDDQDPIEEFLVEHLEEPQLE</sequence>
<evidence type="ECO:0000256" key="1">
    <source>
        <dbReference type="SAM" id="MobiDB-lite"/>
    </source>
</evidence>
<accession>A0A9Q3P8Q5</accession>
<dbReference type="EMBL" id="AVOT02058763">
    <property type="protein sequence ID" value="MBW0552574.1"/>
    <property type="molecule type" value="Genomic_DNA"/>
</dbReference>
<dbReference type="AlphaFoldDB" id="A0A9Q3P8Q5"/>
<name>A0A9Q3P8Q5_9BASI</name>
<gene>
    <name evidence="2" type="ORF">O181_092289</name>
</gene>
<proteinExistence type="predicted"/>
<protein>
    <submittedName>
        <fullName evidence="2">Uncharacterized protein</fullName>
    </submittedName>
</protein>
<comment type="caution">
    <text evidence="2">The sequence shown here is derived from an EMBL/GenBank/DDBJ whole genome shotgun (WGS) entry which is preliminary data.</text>
</comment>
<evidence type="ECO:0000313" key="3">
    <source>
        <dbReference type="Proteomes" id="UP000765509"/>
    </source>
</evidence>
<feature type="region of interest" description="Disordered" evidence="1">
    <location>
        <begin position="73"/>
        <end position="92"/>
    </location>
</feature>
<keyword evidence="3" id="KW-1185">Reference proteome</keyword>
<reference evidence="2" key="1">
    <citation type="submission" date="2021-03" db="EMBL/GenBank/DDBJ databases">
        <title>Draft genome sequence of rust myrtle Austropuccinia psidii MF-1, a brazilian biotype.</title>
        <authorList>
            <person name="Quecine M.C."/>
            <person name="Pachon D.M.R."/>
            <person name="Bonatelli M.L."/>
            <person name="Correr F.H."/>
            <person name="Franceschini L.M."/>
            <person name="Leite T.F."/>
            <person name="Margarido G.R.A."/>
            <person name="Almeida C.A."/>
            <person name="Ferrarezi J.A."/>
            <person name="Labate C.A."/>
        </authorList>
    </citation>
    <scope>NUCLEOTIDE SEQUENCE</scope>
    <source>
        <strain evidence="2">MF-1</strain>
    </source>
</reference>